<reference evidence="2" key="1">
    <citation type="submission" date="2015-09" db="EMBL/GenBank/DDBJ databases">
        <title>De novo assembly of Pectinophora gossypiella (Pink Bollworm) gut transcriptome.</title>
        <authorList>
            <person name="Tassone E.E."/>
        </authorList>
    </citation>
    <scope>NUCLEOTIDE SEQUENCE</scope>
</reference>
<evidence type="ECO:0000313" key="2">
    <source>
        <dbReference type="EMBL" id="JAT84171.1"/>
    </source>
</evidence>
<feature type="non-terminal residue" evidence="2">
    <location>
        <position position="1"/>
    </location>
</feature>
<accession>A0A1E1WBC5</accession>
<organism evidence="2">
    <name type="scientific">Pectinophora gossypiella</name>
    <name type="common">Cotton pink bollworm</name>
    <name type="synonym">Depressaria gossypiella</name>
    <dbReference type="NCBI Taxonomy" id="13191"/>
    <lineage>
        <taxon>Eukaryota</taxon>
        <taxon>Metazoa</taxon>
        <taxon>Ecdysozoa</taxon>
        <taxon>Arthropoda</taxon>
        <taxon>Hexapoda</taxon>
        <taxon>Insecta</taxon>
        <taxon>Pterygota</taxon>
        <taxon>Neoptera</taxon>
        <taxon>Endopterygota</taxon>
        <taxon>Lepidoptera</taxon>
        <taxon>Glossata</taxon>
        <taxon>Ditrysia</taxon>
        <taxon>Gelechioidea</taxon>
        <taxon>Gelechiidae</taxon>
        <taxon>Apatetrinae</taxon>
        <taxon>Pectinophora</taxon>
    </lineage>
</organism>
<proteinExistence type="predicted"/>
<name>A0A1E1WBC5_PECGO</name>
<evidence type="ECO:0000259" key="1">
    <source>
        <dbReference type="Pfam" id="PF25298"/>
    </source>
</evidence>
<protein>
    <recommendedName>
        <fullName evidence="1">FP protein C-terminal domain-containing protein</fullName>
    </recommendedName>
</protein>
<dbReference type="InterPro" id="IPR057251">
    <property type="entry name" value="FP_C"/>
</dbReference>
<feature type="domain" description="FP protein C-terminal" evidence="1">
    <location>
        <begin position="55"/>
        <end position="107"/>
    </location>
</feature>
<dbReference type="AlphaFoldDB" id="A0A1E1WBC5"/>
<gene>
    <name evidence="2" type="ORF">g.15885</name>
</gene>
<dbReference type="EMBL" id="GDQN01006883">
    <property type="protein sequence ID" value="JAT84171.1"/>
    <property type="molecule type" value="Transcribed_RNA"/>
</dbReference>
<sequence>THKPIITEFVTVTAKETLINAQKTRNKAQPRELLNTTDLNIDGPKIPIYLSESLTLKTKRIFYLARIFATDNNYRFCWSAHGRVYLRQKEGSPKISILHEEDLIKLKSGE</sequence>
<dbReference type="Pfam" id="PF25298">
    <property type="entry name" value="Baculo_FP_2nd"/>
    <property type="match status" value="1"/>
</dbReference>